<dbReference type="EMBL" id="KQ257464">
    <property type="protein sequence ID" value="KNC97353.1"/>
    <property type="molecule type" value="Genomic_DNA"/>
</dbReference>
<evidence type="ECO:0000313" key="4">
    <source>
        <dbReference type="EMBL" id="KNC97353.1"/>
    </source>
</evidence>
<keyword evidence="5" id="KW-1185">Reference proteome</keyword>
<dbReference type="InterPro" id="IPR036770">
    <property type="entry name" value="Ankyrin_rpt-contain_sf"/>
</dbReference>
<feature type="compositionally biased region" description="Polar residues" evidence="3">
    <location>
        <begin position="348"/>
        <end position="374"/>
    </location>
</feature>
<dbReference type="Proteomes" id="UP000053201">
    <property type="component" value="Unassembled WGS sequence"/>
</dbReference>
<dbReference type="InterPro" id="IPR002110">
    <property type="entry name" value="Ankyrin_rpt"/>
</dbReference>
<dbReference type="OrthoDB" id="2125060at2759"/>
<dbReference type="eggNOG" id="ENOG502QPWC">
    <property type="taxonomic scope" value="Eukaryota"/>
</dbReference>
<dbReference type="Gene3D" id="1.25.40.20">
    <property type="entry name" value="Ankyrin repeat-containing domain"/>
    <property type="match status" value="1"/>
</dbReference>
<dbReference type="PROSITE" id="PS50088">
    <property type="entry name" value="ANK_REPEAT"/>
    <property type="match status" value="1"/>
</dbReference>
<keyword evidence="1" id="KW-0677">Repeat</keyword>
<dbReference type="GO" id="GO:0045944">
    <property type="term" value="P:positive regulation of transcription by RNA polymerase II"/>
    <property type="evidence" value="ECO:0007669"/>
    <property type="project" value="UniProtKB-ARBA"/>
</dbReference>
<dbReference type="PANTHER" id="PTHR43828:SF3">
    <property type="entry name" value="CHROMO DOMAIN-CONTAINING PROTEIN"/>
    <property type="match status" value="1"/>
</dbReference>
<feature type="region of interest" description="Disordered" evidence="3">
    <location>
        <begin position="1"/>
        <end position="84"/>
    </location>
</feature>
<dbReference type="InterPro" id="IPR051642">
    <property type="entry name" value="SWI6-like"/>
</dbReference>
<feature type="compositionally biased region" description="Polar residues" evidence="3">
    <location>
        <begin position="56"/>
        <end position="72"/>
    </location>
</feature>
<proteinExistence type="predicted"/>
<dbReference type="PROSITE" id="PS50297">
    <property type="entry name" value="ANK_REP_REGION"/>
    <property type="match status" value="1"/>
</dbReference>
<dbReference type="RefSeq" id="XP_016605393.1">
    <property type="nucleotide sequence ID" value="XM_016755445.1"/>
</dbReference>
<feature type="region of interest" description="Disordered" evidence="3">
    <location>
        <begin position="284"/>
        <end position="374"/>
    </location>
</feature>
<dbReference type="SUPFAM" id="SSF48403">
    <property type="entry name" value="Ankyrin repeat"/>
    <property type="match status" value="1"/>
</dbReference>
<feature type="compositionally biased region" description="Basic and acidic residues" evidence="3">
    <location>
        <begin position="288"/>
        <end position="304"/>
    </location>
</feature>
<dbReference type="SMART" id="SM00248">
    <property type="entry name" value="ANK"/>
    <property type="match status" value="3"/>
</dbReference>
<dbReference type="PANTHER" id="PTHR43828">
    <property type="entry name" value="ASPARAGINASE"/>
    <property type="match status" value="1"/>
</dbReference>
<reference evidence="4 5" key="1">
    <citation type="submission" date="2009-08" db="EMBL/GenBank/DDBJ databases">
        <title>The Genome Sequence of Spizellomyces punctatus strain DAOM BR117.</title>
        <authorList>
            <consortium name="The Broad Institute Genome Sequencing Platform"/>
            <person name="Russ C."/>
            <person name="Cuomo C."/>
            <person name="Shea T."/>
            <person name="Young S.K."/>
            <person name="Zeng Q."/>
            <person name="Koehrsen M."/>
            <person name="Haas B."/>
            <person name="Borodovsky M."/>
            <person name="Guigo R."/>
            <person name="Alvarado L."/>
            <person name="Berlin A."/>
            <person name="Bochicchio J."/>
            <person name="Borenstein D."/>
            <person name="Chapman S."/>
            <person name="Chen Z."/>
            <person name="Engels R."/>
            <person name="Freedman E."/>
            <person name="Gellesch M."/>
            <person name="Goldberg J."/>
            <person name="Griggs A."/>
            <person name="Gujja S."/>
            <person name="Heiman D."/>
            <person name="Hepburn T."/>
            <person name="Howarth C."/>
            <person name="Jen D."/>
            <person name="Larson L."/>
            <person name="Lewis B."/>
            <person name="Mehta T."/>
            <person name="Park D."/>
            <person name="Pearson M."/>
            <person name="Roberts A."/>
            <person name="Saif S."/>
            <person name="Shenoy N."/>
            <person name="Sisk P."/>
            <person name="Stolte C."/>
            <person name="Sykes S."/>
            <person name="Thomson T."/>
            <person name="Walk T."/>
            <person name="White J."/>
            <person name="Yandava C."/>
            <person name="Burger G."/>
            <person name="Gray M.W."/>
            <person name="Holland P.W.H."/>
            <person name="King N."/>
            <person name="Lang F.B.F."/>
            <person name="Roger A.J."/>
            <person name="Ruiz-Trillo I."/>
            <person name="Lander E."/>
            <person name="Nusbaum C."/>
        </authorList>
    </citation>
    <scope>NUCLEOTIDE SEQUENCE [LARGE SCALE GENOMIC DNA]</scope>
    <source>
        <strain evidence="4 5">DAOM BR117</strain>
    </source>
</reference>
<name>A0A0L0H9M5_SPIPD</name>
<dbReference type="GeneID" id="27690507"/>
<dbReference type="VEuPathDB" id="FungiDB:SPPG_07281"/>
<evidence type="ECO:0000256" key="3">
    <source>
        <dbReference type="SAM" id="MobiDB-lite"/>
    </source>
</evidence>
<evidence type="ECO:0000313" key="5">
    <source>
        <dbReference type="Proteomes" id="UP000053201"/>
    </source>
</evidence>
<evidence type="ECO:0000256" key="1">
    <source>
        <dbReference type="ARBA" id="ARBA00022737"/>
    </source>
</evidence>
<dbReference type="GO" id="GO:0030907">
    <property type="term" value="C:MBF transcription complex"/>
    <property type="evidence" value="ECO:0007669"/>
    <property type="project" value="TreeGrafter"/>
</dbReference>
<gene>
    <name evidence="4" type="ORF">SPPG_07281</name>
</gene>
<feature type="compositionally biased region" description="Acidic residues" evidence="3">
    <location>
        <begin position="305"/>
        <end position="314"/>
    </location>
</feature>
<protein>
    <submittedName>
        <fullName evidence="4">Uncharacterized protein</fullName>
    </submittedName>
</protein>
<dbReference type="GO" id="GO:0033309">
    <property type="term" value="C:SBF transcription complex"/>
    <property type="evidence" value="ECO:0007669"/>
    <property type="project" value="TreeGrafter"/>
</dbReference>
<keyword evidence="2" id="KW-0040">ANK repeat</keyword>
<dbReference type="Pfam" id="PF00023">
    <property type="entry name" value="Ank"/>
    <property type="match status" value="1"/>
</dbReference>
<feature type="repeat" description="ANK" evidence="2">
    <location>
        <begin position="125"/>
        <end position="157"/>
    </location>
</feature>
<dbReference type="STRING" id="645134.A0A0L0H9M5"/>
<sequence>MSTCSTNGRKKRARKEAGTQKSVKPPEHGDPDTADTSTAKRLKTGLDHRLDAPRYSSFQETEQLENSDQFTQIPPPGRPAKPLSAQQRDLLLSLFVIGDAKEFFTLLFDTNEIDVYAVNLVLDNEGNTPLHWAAQLANMEVVEMLLEFGADPMIRNKRGETALMRAIQSGANYSHFTFEMLLEALRDSLPCVDRKGRTVLHHVALLAQRRGRMAMTCYYADCLAMAIADEWVHVDEDILNVRDCCGATALMLARRTGHEYLIQRLLQIRCSAIFPNLRISTSPNGRTRYTDDLDGEDLREKAIDVEETTTDSEGGDSPLGRMPRGRPSRLSPAAQSTTPTHNRETQRDLQSAPEQTLRTTSPPIPNMTSDTQPNFLTRICDHHQQPCDIDQALRTTRQQLLEAKAETARLLGQHALYDALKYRIAELEHRLAVIQKTDDKTDAADVVARIKMCELTTETLMHECEELKKVKREEKSMLRRLIAQCAGITADNVDDFVEELGEWVKLGT</sequence>
<organism evidence="4 5">
    <name type="scientific">Spizellomyces punctatus (strain DAOM BR117)</name>
    <dbReference type="NCBI Taxonomy" id="645134"/>
    <lineage>
        <taxon>Eukaryota</taxon>
        <taxon>Fungi</taxon>
        <taxon>Fungi incertae sedis</taxon>
        <taxon>Chytridiomycota</taxon>
        <taxon>Chytridiomycota incertae sedis</taxon>
        <taxon>Chytridiomycetes</taxon>
        <taxon>Spizellomycetales</taxon>
        <taxon>Spizellomycetaceae</taxon>
        <taxon>Spizellomyces</taxon>
    </lineage>
</organism>
<evidence type="ECO:0000256" key="2">
    <source>
        <dbReference type="PROSITE-ProRule" id="PRU00023"/>
    </source>
</evidence>
<dbReference type="InParanoid" id="A0A0L0H9M5"/>
<dbReference type="AlphaFoldDB" id="A0A0L0H9M5"/>
<accession>A0A0L0H9M5</accession>